<proteinExistence type="predicted"/>
<dbReference type="InterPro" id="IPR006694">
    <property type="entry name" value="Fatty_acid_hydroxylase"/>
</dbReference>
<comment type="caution">
    <text evidence="3">The sequence shown here is derived from an EMBL/GenBank/DDBJ whole genome shotgun (WGS) entry which is preliminary data.</text>
</comment>
<organism evidence="3 4">
    <name type="scientific">Tahibacter soli</name>
    <dbReference type="NCBI Taxonomy" id="2983605"/>
    <lineage>
        <taxon>Bacteria</taxon>
        <taxon>Pseudomonadati</taxon>
        <taxon>Pseudomonadota</taxon>
        <taxon>Gammaproteobacteria</taxon>
        <taxon>Lysobacterales</taxon>
        <taxon>Rhodanobacteraceae</taxon>
        <taxon>Tahibacter</taxon>
    </lineage>
</organism>
<evidence type="ECO:0000259" key="2">
    <source>
        <dbReference type="Pfam" id="PF04116"/>
    </source>
</evidence>
<dbReference type="GO" id="GO:0016491">
    <property type="term" value="F:oxidoreductase activity"/>
    <property type="evidence" value="ECO:0007669"/>
    <property type="project" value="InterPro"/>
</dbReference>
<dbReference type="EMBL" id="JAOVZO020000020">
    <property type="protein sequence ID" value="MDC8015529.1"/>
    <property type="molecule type" value="Genomic_DNA"/>
</dbReference>
<protein>
    <submittedName>
        <fullName evidence="3">Sterol desaturase family protein</fullName>
    </submittedName>
</protein>
<dbReference type="Proteomes" id="UP001139971">
    <property type="component" value="Unassembled WGS sequence"/>
</dbReference>
<keyword evidence="1" id="KW-1133">Transmembrane helix</keyword>
<dbReference type="GO" id="GO:0008610">
    <property type="term" value="P:lipid biosynthetic process"/>
    <property type="evidence" value="ECO:0007669"/>
    <property type="project" value="InterPro"/>
</dbReference>
<reference evidence="3" key="1">
    <citation type="submission" date="2023-02" db="EMBL/GenBank/DDBJ databases">
        <title>Tahibacter soli sp. nov. isolated from soil.</title>
        <authorList>
            <person name="Baek J.H."/>
            <person name="Lee J.K."/>
            <person name="Choi D.G."/>
            <person name="Jeon C.O."/>
        </authorList>
    </citation>
    <scope>NUCLEOTIDE SEQUENCE</scope>
    <source>
        <strain evidence="3">BL</strain>
    </source>
</reference>
<name>A0A9X3YPF9_9GAMM</name>
<dbReference type="AlphaFoldDB" id="A0A9X3YPF9"/>
<evidence type="ECO:0000313" key="3">
    <source>
        <dbReference type="EMBL" id="MDC8015529.1"/>
    </source>
</evidence>
<feature type="transmembrane region" description="Helical" evidence="1">
    <location>
        <begin position="112"/>
        <end position="135"/>
    </location>
</feature>
<dbReference type="GO" id="GO:0005506">
    <property type="term" value="F:iron ion binding"/>
    <property type="evidence" value="ECO:0007669"/>
    <property type="project" value="InterPro"/>
</dbReference>
<dbReference type="RefSeq" id="WP_263540719.1">
    <property type="nucleotide sequence ID" value="NZ_JAOVZO020000020.1"/>
</dbReference>
<feature type="transmembrane region" description="Helical" evidence="1">
    <location>
        <begin position="49"/>
        <end position="69"/>
    </location>
</feature>
<gene>
    <name evidence="3" type="ORF">OD750_023635</name>
</gene>
<keyword evidence="4" id="KW-1185">Reference proteome</keyword>
<accession>A0A9X3YPF9</accession>
<keyword evidence="1" id="KW-0812">Transmembrane</keyword>
<dbReference type="Pfam" id="PF04116">
    <property type="entry name" value="FA_hydroxylase"/>
    <property type="match status" value="1"/>
</dbReference>
<keyword evidence="1" id="KW-0472">Membrane</keyword>
<feature type="transmembrane region" description="Helical" evidence="1">
    <location>
        <begin position="20"/>
        <end position="43"/>
    </location>
</feature>
<feature type="domain" description="Fatty acid hydroxylase" evidence="2">
    <location>
        <begin position="57"/>
        <end position="211"/>
    </location>
</feature>
<evidence type="ECO:0000256" key="1">
    <source>
        <dbReference type="SAM" id="Phobius"/>
    </source>
</evidence>
<evidence type="ECO:0000313" key="4">
    <source>
        <dbReference type="Proteomes" id="UP001139971"/>
    </source>
</evidence>
<sequence length="222" mass="26022">MTHDTEAFRTRYRAGISRWYNAWLHGGFVLAFGVAALAVLIGSLDDVRVWEWLAIPVGIVVFNWGEYTVHRAFGHHKQRGIGGLFYKRHTGDHHSFFDAARMPYEQARDWRVIFFPAWLIVLFCAGLVPAYYAIAWFDADVAALFCATLLGGYLTYEIFHACEHLPNEHPVARLPWLRQMRRLHQLHHRRDLMQARNFNLVFPLTDWLRGTLHWEPEEPRKP</sequence>